<dbReference type="GO" id="GO:0042391">
    <property type="term" value="P:regulation of membrane potential"/>
    <property type="evidence" value="ECO:0007669"/>
    <property type="project" value="TreeGrafter"/>
</dbReference>
<name>A0A1Z5J6S7_FISSO</name>
<dbReference type="Proteomes" id="UP000198406">
    <property type="component" value="Unassembled WGS sequence"/>
</dbReference>
<dbReference type="GO" id="GO:0005249">
    <property type="term" value="F:voltage-gated potassium channel activity"/>
    <property type="evidence" value="ECO:0007669"/>
    <property type="project" value="TreeGrafter"/>
</dbReference>
<proteinExistence type="predicted"/>
<dbReference type="InParanoid" id="A0A1Z5J6S7"/>
<accession>A0A1Z5J6S7</accession>
<feature type="compositionally biased region" description="Basic and acidic residues" evidence="1">
    <location>
        <begin position="39"/>
        <end position="49"/>
    </location>
</feature>
<evidence type="ECO:0000313" key="3">
    <source>
        <dbReference type="Proteomes" id="UP000198406"/>
    </source>
</evidence>
<dbReference type="AlphaFoldDB" id="A0A1Z5J6S7"/>
<gene>
    <name evidence="2" type="ORF">FisN_19Lh174</name>
</gene>
<dbReference type="InterPro" id="IPR050818">
    <property type="entry name" value="KCNH_animal-type"/>
</dbReference>
<comment type="caution">
    <text evidence="2">The sequence shown here is derived from an EMBL/GenBank/DDBJ whole genome shotgun (WGS) entry which is preliminary data.</text>
</comment>
<reference evidence="2 3" key="1">
    <citation type="journal article" date="2015" name="Plant Cell">
        <title>Oil accumulation by the oleaginous diatom Fistulifera solaris as revealed by the genome and transcriptome.</title>
        <authorList>
            <person name="Tanaka T."/>
            <person name="Maeda Y."/>
            <person name="Veluchamy A."/>
            <person name="Tanaka M."/>
            <person name="Abida H."/>
            <person name="Marechal E."/>
            <person name="Bowler C."/>
            <person name="Muto M."/>
            <person name="Sunaga Y."/>
            <person name="Tanaka M."/>
            <person name="Yoshino T."/>
            <person name="Taniguchi T."/>
            <person name="Fukuda Y."/>
            <person name="Nemoto M."/>
            <person name="Matsumoto M."/>
            <person name="Wong P.S."/>
            <person name="Aburatani S."/>
            <person name="Fujibuchi W."/>
        </authorList>
    </citation>
    <scope>NUCLEOTIDE SEQUENCE [LARGE SCALE GENOMIC DNA]</scope>
    <source>
        <strain evidence="2 3">JPCC DA0580</strain>
    </source>
</reference>
<sequence>MAPLDPTLIDFEEPRRVPHVTPMLVERNDCSPRLGNRISSEKLLDEKENRSEETLRRRLVRSHSDKVLRSSSSSEEREGVEEEEEIILEPVVRRLWEQPRSRRRSMRGRPKRGRDDWNYWRLRRKQRWLIPAEHPLKLLWDIMTVILSIGNAYATHSSIRDRQFGNNFFLRFCEVWFVLDILFNFVTEYKCSDGMICKEPVRVWARYLATWFVIDAVSLFPGELLYIQPIIDKQNQRGFFQKSFFRTKAVIRVTRVLRGRHFRLFGNVAKQTKRAGLGGASRLLQLIIKYVPKYLMFLRNMKAVILVRLLRQIHWVRKVWLSWRSGQCVKVRMHTDRKIEDDDGEEDDDDGTHSLTDIAEIDSFDSDCSTHRWEYIDDLDEQSQDYHDDDPF</sequence>
<evidence type="ECO:0000256" key="1">
    <source>
        <dbReference type="SAM" id="MobiDB-lite"/>
    </source>
</evidence>
<evidence type="ECO:0008006" key="4">
    <source>
        <dbReference type="Google" id="ProtNLM"/>
    </source>
</evidence>
<protein>
    <recommendedName>
        <fullName evidence="4">Ion transport domain-containing protein</fullName>
    </recommendedName>
</protein>
<dbReference type="OrthoDB" id="426293at2759"/>
<dbReference type="EMBL" id="BDSP01000011">
    <property type="protein sequence ID" value="GAX09705.1"/>
    <property type="molecule type" value="Genomic_DNA"/>
</dbReference>
<dbReference type="PANTHER" id="PTHR10217">
    <property type="entry name" value="VOLTAGE AND LIGAND GATED POTASSIUM CHANNEL"/>
    <property type="match status" value="1"/>
</dbReference>
<evidence type="ECO:0000313" key="2">
    <source>
        <dbReference type="EMBL" id="GAX09705.1"/>
    </source>
</evidence>
<organism evidence="2 3">
    <name type="scientific">Fistulifera solaris</name>
    <name type="common">Oleaginous diatom</name>
    <dbReference type="NCBI Taxonomy" id="1519565"/>
    <lineage>
        <taxon>Eukaryota</taxon>
        <taxon>Sar</taxon>
        <taxon>Stramenopiles</taxon>
        <taxon>Ochrophyta</taxon>
        <taxon>Bacillariophyta</taxon>
        <taxon>Bacillariophyceae</taxon>
        <taxon>Bacillariophycidae</taxon>
        <taxon>Naviculales</taxon>
        <taxon>Naviculaceae</taxon>
        <taxon>Fistulifera</taxon>
    </lineage>
</organism>
<dbReference type="PANTHER" id="PTHR10217:SF435">
    <property type="entry name" value="POTASSIUM VOLTAGE-GATED CHANNEL PROTEIN EAG"/>
    <property type="match status" value="1"/>
</dbReference>
<feature type="region of interest" description="Disordered" evidence="1">
    <location>
        <begin position="27"/>
        <end position="49"/>
    </location>
</feature>
<keyword evidence="3" id="KW-1185">Reference proteome</keyword>
<dbReference type="GO" id="GO:0005886">
    <property type="term" value="C:plasma membrane"/>
    <property type="evidence" value="ECO:0007669"/>
    <property type="project" value="TreeGrafter"/>
</dbReference>